<dbReference type="Proteomes" id="UP000807353">
    <property type="component" value="Unassembled WGS sequence"/>
</dbReference>
<sequence>MSIKTYTSTSEVIKTCARKRKATSNSCVRSPASLETSSREHDAEPQVYQPMALAHLDELAKIWDADKRTPSVLSRRAWALARNLKPEQVHRWWYRRKKVAKKARITIPNGSYELPIGTPPTIDQLVKEEPDAPKLSGKISKVSQCTIDPWGRSNPALTIIDPIRPSSCGFKLSSPSNTVIGRLRSSQSHRHYSAYSPSRPLPALFMSHDMASKSLNPMDQTLSSSPLPSSSPVSALPEPCAFRQTASVIVDRIAGSTQPICNQGVNKISCYTCPLCTSTASSSGIPERNPLQAPMTPELTQGSPPRLQIQDPRIQLIILKTI</sequence>
<evidence type="ECO:0000313" key="2">
    <source>
        <dbReference type="EMBL" id="KAF9466321.1"/>
    </source>
</evidence>
<protein>
    <recommendedName>
        <fullName evidence="4">Homeobox domain-containing protein</fullName>
    </recommendedName>
</protein>
<comment type="caution">
    <text evidence="2">The sequence shown here is derived from an EMBL/GenBank/DDBJ whole genome shotgun (WGS) entry which is preliminary data.</text>
</comment>
<dbReference type="OrthoDB" id="3257151at2759"/>
<feature type="region of interest" description="Disordered" evidence="1">
    <location>
        <begin position="24"/>
        <end position="45"/>
    </location>
</feature>
<name>A0A9P5YEE5_9AGAR</name>
<gene>
    <name evidence="2" type="ORF">BDZ94DRAFT_1306313</name>
</gene>
<reference evidence="2" key="1">
    <citation type="submission" date="2020-11" db="EMBL/GenBank/DDBJ databases">
        <authorList>
            <consortium name="DOE Joint Genome Institute"/>
            <person name="Ahrendt S."/>
            <person name="Riley R."/>
            <person name="Andreopoulos W."/>
            <person name="Labutti K."/>
            <person name="Pangilinan J."/>
            <person name="Ruiz-Duenas F.J."/>
            <person name="Barrasa J.M."/>
            <person name="Sanchez-Garcia M."/>
            <person name="Camarero S."/>
            <person name="Miyauchi S."/>
            <person name="Serrano A."/>
            <person name="Linde D."/>
            <person name="Babiker R."/>
            <person name="Drula E."/>
            <person name="Ayuso-Fernandez I."/>
            <person name="Pacheco R."/>
            <person name="Padilla G."/>
            <person name="Ferreira P."/>
            <person name="Barriuso J."/>
            <person name="Kellner H."/>
            <person name="Castanera R."/>
            <person name="Alfaro M."/>
            <person name="Ramirez L."/>
            <person name="Pisabarro A.G."/>
            <person name="Kuo A."/>
            <person name="Tritt A."/>
            <person name="Lipzen A."/>
            <person name="He G."/>
            <person name="Yan M."/>
            <person name="Ng V."/>
            <person name="Cullen D."/>
            <person name="Martin F."/>
            <person name="Rosso M.-N."/>
            <person name="Henrissat B."/>
            <person name="Hibbett D."/>
            <person name="Martinez A.T."/>
            <person name="Grigoriev I.V."/>
        </authorList>
    </citation>
    <scope>NUCLEOTIDE SEQUENCE</scope>
    <source>
        <strain evidence="2">CBS 247.69</strain>
    </source>
</reference>
<organism evidence="2 3">
    <name type="scientific">Collybia nuda</name>
    <dbReference type="NCBI Taxonomy" id="64659"/>
    <lineage>
        <taxon>Eukaryota</taxon>
        <taxon>Fungi</taxon>
        <taxon>Dikarya</taxon>
        <taxon>Basidiomycota</taxon>
        <taxon>Agaricomycotina</taxon>
        <taxon>Agaricomycetes</taxon>
        <taxon>Agaricomycetidae</taxon>
        <taxon>Agaricales</taxon>
        <taxon>Tricholomatineae</taxon>
        <taxon>Clitocybaceae</taxon>
        <taxon>Collybia</taxon>
    </lineage>
</organism>
<dbReference type="AlphaFoldDB" id="A0A9P5YEE5"/>
<evidence type="ECO:0000256" key="1">
    <source>
        <dbReference type="SAM" id="MobiDB-lite"/>
    </source>
</evidence>
<feature type="compositionally biased region" description="Polar residues" evidence="1">
    <location>
        <begin position="24"/>
        <end position="36"/>
    </location>
</feature>
<keyword evidence="3" id="KW-1185">Reference proteome</keyword>
<evidence type="ECO:0000313" key="3">
    <source>
        <dbReference type="Proteomes" id="UP000807353"/>
    </source>
</evidence>
<evidence type="ECO:0008006" key="4">
    <source>
        <dbReference type="Google" id="ProtNLM"/>
    </source>
</evidence>
<dbReference type="EMBL" id="MU150242">
    <property type="protein sequence ID" value="KAF9466321.1"/>
    <property type="molecule type" value="Genomic_DNA"/>
</dbReference>
<accession>A0A9P5YEE5</accession>
<proteinExistence type="predicted"/>